<keyword evidence="5" id="KW-0647">Proteasome</keyword>
<dbReference type="Proteomes" id="UP000324022">
    <property type="component" value="Unassembled WGS sequence"/>
</dbReference>
<keyword evidence="1" id="KW-0143">Chaperone</keyword>
<keyword evidence="6" id="KW-1185">Reference proteome</keyword>
<reference evidence="5 6" key="1">
    <citation type="submission" date="2018-03" db="EMBL/GenBank/DDBJ databases">
        <authorList>
            <person name="Guldener U."/>
        </authorList>
    </citation>
    <scope>NUCLEOTIDE SEQUENCE [LARGE SCALE GENOMIC DNA]</scope>
    <source>
        <strain evidence="5 6">NBRC100155</strain>
    </source>
</reference>
<gene>
    <name evidence="5" type="ORF">UTRI_10471_B</name>
</gene>
<evidence type="ECO:0000259" key="3">
    <source>
        <dbReference type="Pfam" id="PF04495"/>
    </source>
</evidence>
<dbReference type="Pfam" id="PF18265">
    <property type="entry name" value="Nas2_N"/>
    <property type="match status" value="1"/>
</dbReference>
<organism evidence="5 6">
    <name type="scientific">Ustilago trichophora</name>
    <dbReference type="NCBI Taxonomy" id="86804"/>
    <lineage>
        <taxon>Eukaryota</taxon>
        <taxon>Fungi</taxon>
        <taxon>Dikarya</taxon>
        <taxon>Basidiomycota</taxon>
        <taxon>Ustilaginomycotina</taxon>
        <taxon>Ustilaginomycetes</taxon>
        <taxon>Ustilaginales</taxon>
        <taxon>Ustilaginaceae</taxon>
        <taxon>Ustilago</taxon>
    </lineage>
</organism>
<accession>A0A5C3ECW6</accession>
<proteinExistence type="predicted"/>
<evidence type="ECO:0000313" key="5">
    <source>
        <dbReference type="EMBL" id="SPO27009.1"/>
    </source>
</evidence>
<dbReference type="SUPFAM" id="SSF50156">
    <property type="entry name" value="PDZ domain-like"/>
    <property type="match status" value="1"/>
</dbReference>
<sequence length="227" mass="24097">MSTDLNVDIHNAPSAADVDVSSALSQPLPTEPVSARSEAMSLLDLQKQLDADITRHMAVLTSNGVNMQTPLIDAQGFPLANKDLMVIRTARQRINILRNDSKAVRDRVSKLLELAINGDAMPQPAVRTETKKEEQLKAFARVNSVAETSPAQTAGLQQGDQILRFGSVTAESPKGLAALAAPGVVVDGTSIQLLVQREGGTQAVALTLVPRANWGGRGLLGCHLLPL</sequence>
<dbReference type="InterPro" id="IPR040815">
    <property type="entry name" value="Nas2_N"/>
</dbReference>
<dbReference type="PANTHER" id="PTHR12651:SF1">
    <property type="entry name" value="26S PROTEASOME NON-ATPASE REGULATORY SUBUNIT 9"/>
    <property type="match status" value="1"/>
</dbReference>
<dbReference type="InterPro" id="IPR035269">
    <property type="entry name" value="PSMD9"/>
</dbReference>
<dbReference type="GO" id="GO:0070682">
    <property type="term" value="P:proteasome regulatory particle assembly"/>
    <property type="evidence" value="ECO:0007669"/>
    <property type="project" value="InterPro"/>
</dbReference>
<dbReference type="GO" id="GO:0005634">
    <property type="term" value="C:nucleus"/>
    <property type="evidence" value="ECO:0007669"/>
    <property type="project" value="TreeGrafter"/>
</dbReference>
<dbReference type="OrthoDB" id="72325at2759"/>
<dbReference type="GO" id="GO:0005737">
    <property type="term" value="C:cytoplasm"/>
    <property type="evidence" value="ECO:0007669"/>
    <property type="project" value="TreeGrafter"/>
</dbReference>
<evidence type="ECO:0000256" key="1">
    <source>
        <dbReference type="ARBA" id="ARBA00023186"/>
    </source>
</evidence>
<dbReference type="Pfam" id="PF04495">
    <property type="entry name" value="GRASP55_65"/>
    <property type="match status" value="1"/>
</dbReference>
<feature type="domain" description="Nas2 N-terminal" evidence="4">
    <location>
        <begin position="41"/>
        <end position="113"/>
    </location>
</feature>
<feature type="domain" description="PDZ GRASP-type" evidence="3">
    <location>
        <begin position="134"/>
        <end position="224"/>
    </location>
</feature>
<evidence type="ECO:0000256" key="2">
    <source>
        <dbReference type="ARBA" id="ARBA00068021"/>
    </source>
</evidence>
<dbReference type="GO" id="GO:0000502">
    <property type="term" value="C:proteasome complex"/>
    <property type="evidence" value="ECO:0007669"/>
    <property type="project" value="UniProtKB-KW"/>
</dbReference>
<dbReference type="InterPro" id="IPR036034">
    <property type="entry name" value="PDZ_sf"/>
</dbReference>
<dbReference type="AlphaFoldDB" id="A0A5C3ECW6"/>
<dbReference type="FunFam" id="2.30.42.10:FF:000107">
    <property type="entry name" value="26S proteasome non-ATPase regulatory subunit 9"/>
    <property type="match status" value="1"/>
</dbReference>
<name>A0A5C3ECW6_9BASI</name>
<evidence type="ECO:0000259" key="4">
    <source>
        <dbReference type="Pfam" id="PF18265"/>
    </source>
</evidence>
<dbReference type="Gene3D" id="6.10.140.1710">
    <property type="match status" value="1"/>
</dbReference>
<dbReference type="InterPro" id="IPR024958">
    <property type="entry name" value="GRASP_PDZ"/>
</dbReference>
<dbReference type="EMBL" id="OOIN01000016">
    <property type="protein sequence ID" value="SPO27009.1"/>
    <property type="molecule type" value="Genomic_DNA"/>
</dbReference>
<dbReference type="PANTHER" id="PTHR12651">
    <property type="entry name" value="26S PROTEASOME NON-ATPASE REGULATORY SUBUNIT 9"/>
    <property type="match status" value="1"/>
</dbReference>
<dbReference type="Gene3D" id="2.30.42.10">
    <property type="match status" value="1"/>
</dbReference>
<evidence type="ECO:0000313" key="6">
    <source>
        <dbReference type="Proteomes" id="UP000324022"/>
    </source>
</evidence>
<protein>
    <recommendedName>
        <fullName evidence="2">Probable 26S proteasome regulatory subunit p27</fullName>
    </recommendedName>
</protein>